<accession>X1M6T5</accession>
<dbReference type="InterPro" id="IPR026327">
    <property type="entry name" value="Me_CoM_Rdtase_prot-C-like"/>
</dbReference>
<proteinExistence type="predicted"/>
<dbReference type="PIRSF" id="PIRSF019164">
    <property type="entry name" value="UCP019164"/>
    <property type="match status" value="1"/>
</dbReference>
<dbReference type="Pfam" id="PF04609">
    <property type="entry name" value="MCR_C"/>
    <property type="match status" value="1"/>
</dbReference>
<organism evidence="1">
    <name type="scientific">marine sediment metagenome</name>
    <dbReference type="NCBI Taxonomy" id="412755"/>
    <lineage>
        <taxon>unclassified sequences</taxon>
        <taxon>metagenomes</taxon>
        <taxon>ecological metagenomes</taxon>
    </lineage>
</organism>
<name>X1M6T5_9ZZZZ</name>
<dbReference type="InterPro" id="IPR011312">
    <property type="entry name" value="Menthan_mark_7"/>
</dbReference>
<dbReference type="EMBL" id="BARV01006262">
    <property type="protein sequence ID" value="GAI10410.1"/>
    <property type="molecule type" value="Genomic_DNA"/>
</dbReference>
<protein>
    <recommendedName>
        <fullName evidence="2">Methanogenesis marker 7 protein</fullName>
    </recommendedName>
</protein>
<evidence type="ECO:0008006" key="2">
    <source>
        <dbReference type="Google" id="ProtNLM"/>
    </source>
</evidence>
<dbReference type="NCBIfam" id="TIGR03274">
    <property type="entry name" value="methan_mark_7"/>
    <property type="match status" value="1"/>
</dbReference>
<feature type="non-terminal residue" evidence="1">
    <location>
        <position position="285"/>
    </location>
</feature>
<dbReference type="AlphaFoldDB" id="X1M6T5"/>
<reference evidence="1" key="1">
    <citation type="journal article" date="2014" name="Front. Microbiol.">
        <title>High frequency of phylogenetically diverse reductive dehalogenase-homologous genes in deep subseafloor sedimentary metagenomes.</title>
        <authorList>
            <person name="Kawai M."/>
            <person name="Futagami T."/>
            <person name="Toyoda A."/>
            <person name="Takaki Y."/>
            <person name="Nishi S."/>
            <person name="Hori S."/>
            <person name="Arai W."/>
            <person name="Tsubouchi T."/>
            <person name="Morono Y."/>
            <person name="Uchiyama I."/>
            <person name="Ito T."/>
            <person name="Fujiyama A."/>
            <person name="Inagaki F."/>
            <person name="Takami H."/>
        </authorList>
    </citation>
    <scope>NUCLEOTIDE SEQUENCE</scope>
    <source>
        <strain evidence="1">Expedition CK06-06</strain>
    </source>
</reference>
<gene>
    <name evidence="1" type="ORF">S06H3_12827</name>
</gene>
<sequence length="285" mass="31691">MYTTMMYKGGVYRSKEINDLIDDLGGFVIQKNVIENELIMIVAIPEEDTDKLREKARELLSEVKIAPLGGTEIAIVAPSLSPYHVPHPACDIAEYLRREGSKVNLIGLARAVGRRIAQLTEQEKRLIEEHDAAVFIFGCLKDCIVNIKAKLLADLTIPAVVTGAPHLKKEEVPYPVTYIEGIGRIPRRFRRGEEIQALQRVADALGQCIKSRRKELADDPPVVSPIYIKKKIEEQVSAIKTVTSPAPIVVKLDGLRLKLPYNEYAGEIADIKIYGEVKLSDVANV</sequence>
<evidence type="ECO:0000313" key="1">
    <source>
        <dbReference type="EMBL" id="GAI10410.1"/>
    </source>
</evidence>
<comment type="caution">
    <text evidence="1">The sequence shown here is derived from an EMBL/GenBank/DDBJ whole genome shotgun (WGS) entry which is preliminary data.</text>
</comment>